<reference evidence="2 3" key="1">
    <citation type="submission" date="2019-06" db="EMBL/GenBank/DDBJ databases">
        <title>Sequencing the genomes of 1000 actinobacteria strains.</title>
        <authorList>
            <person name="Klenk H.-P."/>
        </authorList>
    </citation>
    <scope>NUCLEOTIDE SEQUENCE [LARGE SCALE GENOMIC DNA]</scope>
    <source>
        <strain evidence="2 3">DSM 24683</strain>
    </source>
</reference>
<feature type="transmembrane region" description="Helical" evidence="1">
    <location>
        <begin position="289"/>
        <end position="307"/>
    </location>
</feature>
<gene>
    <name evidence="2" type="ORF">FB561_4884</name>
</gene>
<accession>A0A561BXU9</accession>
<keyword evidence="1" id="KW-0812">Transmembrane</keyword>
<keyword evidence="3" id="KW-1185">Reference proteome</keyword>
<organism evidence="2 3">
    <name type="scientific">Kribbella amoyensis</name>
    <dbReference type="NCBI Taxonomy" id="996641"/>
    <lineage>
        <taxon>Bacteria</taxon>
        <taxon>Bacillati</taxon>
        <taxon>Actinomycetota</taxon>
        <taxon>Actinomycetes</taxon>
        <taxon>Propionibacteriales</taxon>
        <taxon>Kribbellaceae</taxon>
        <taxon>Kribbella</taxon>
    </lineage>
</organism>
<comment type="caution">
    <text evidence="2">The sequence shown here is derived from an EMBL/GenBank/DDBJ whole genome shotgun (WGS) entry which is preliminary data.</text>
</comment>
<feature type="transmembrane region" description="Helical" evidence="1">
    <location>
        <begin position="121"/>
        <end position="144"/>
    </location>
</feature>
<evidence type="ECO:0000256" key="1">
    <source>
        <dbReference type="SAM" id="Phobius"/>
    </source>
</evidence>
<dbReference type="AlphaFoldDB" id="A0A561BXU9"/>
<evidence type="ECO:0000313" key="2">
    <source>
        <dbReference type="EMBL" id="TWD83715.1"/>
    </source>
</evidence>
<feature type="transmembrane region" description="Helical" evidence="1">
    <location>
        <begin position="347"/>
        <end position="365"/>
    </location>
</feature>
<dbReference type="RefSeq" id="WP_145810554.1">
    <property type="nucleotide sequence ID" value="NZ_VIVK01000001.1"/>
</dbReference>
<evidence type="ECO:0008006" key="4">
    <source>
        <dbReference type="Google" id="ProtNLM"/>
    </source>
</evidence>
<feature type="transmembrane region" description="Helical" evidence="1">
    <location>
        <begin position="372"/>
        <end position="392"/>
    </location>
</feature>
<keyword evidence="1" id="KW-0472">Membrane</keyword>
<dbReference type="Proteomes" id="UP000318380">
    <property type="component" value="Unassembled WGS sequence"/>
</dbReference>
<name>A0A561BXU9_9ACTN</name>
<proteinExistence type="predicted"/>
<dbReference type="EMBL" id="VIVK01000001">
    <property type="protein sequence ID" value="TWD83715.1"/>
    <property type="molecule type" value="Genomic_DNA"/>
</dbReference>
<feature type="transmembrane region" description="Helical" evidence="1">
    <location>
        <begin position="180"/>
        <end position="206"/>
    </location>
</feature>
<keyword evidence="1" id="KW-1133">Transmembrane helix</keyword>
<evidence type="ECO:0000313" key="3">
    <source>
        <dbReference type="Proteomes" id="UP000318380"/>
    </source>
</evidence>
<feature type="transmembrane region" description="Helical" evidence="1">
    <location>
        <begin position="95"/>
        <end position="114"/>
    </location>
</feature>
<dbReference type="OrthoDB" id="5173393at2"/>
<protein>
    <recommendedName>
        <fullName evidence="4">4-amino-4-deoxy-L-arabinose transferase-like glycosyltransferase</fullName>
    </recommendedName>
</protein>
<sequence>MRGIRAAVGRLRQPPEPAVLRVVVLAVALVQAGVLGLLARRGSWLSDDLDFLVQGSRGFAPTALLTPLNDHIAPGLRFVYASFAHLAPLNWDVTVAWRALLQAVAIALLGLLLLRLIGRSWWVVIGTLFYALTPLSMPSFMSLSSGVNNLPAHVFGLLLLHATLDWSSGHRRRAIALGPLSVLISLFCWEKSGLILVTALALSMYVRDSAVSAWARRTWPYAAALLVPVVAFGTIYATRGTPSDGHLPGPAQLADLAARAFAVPLGALVGGPWDWSPISAPFGIAEPPVVAVILGALVAVVLVAGAWRDDRRALWLWGSVLVYTTVTLLLVSYGRFDVFGSTFTVHYHYWSDLSIPLTLAVVLSARSIRMPLRLVTAAPVAVLACLVAYTSGAIVSDVRFASLWGHNPSREYFATVRAELDKAGPAVNLWDVTMPGNVTTVFAADARLSPVLRMTGIPFRLQAAGSEPYLVDDTGRLRTADLAVWSRAVTPSTGNKICGGLPINGTVTTTLPLRSTAAVAAGANWFARIGYFSPHEVELEVELVDGSGRVVAMPRPPEAWPAGVGTMYFGASERTVATAVRLRTTDPRTTLCLAQIDVGLPKVSG</sequence>
<feature type="transmembrane region" description="Helical" evidence="1">
    <location>
        <begin position="314"/>
        <end position="335"/>
    </location>
</feature>
<feature type="transmembrane region" description="Helical" evidence="1">
    <location>
        <begin position="218"/>
        <end position="238"/>
    </location>
</feature>
<feature type="transmembrane region" description="Helical" evidence="1">
    <location>
        <begin position="20"/>
        <end position="39"/>
    </location>
</feature>